<reference evidence="3" key="1">
    <citation type="journal article" date="2019" name="Int. J. Syst. Evol. Microbiol.">
        <title>The Global Catalogue of Microorganisms (GCM) 10K type strain sequencing project: providing services to taxonomists for standard genome sequencing and annotation.</title>
        <authorList>
            <consortium name="The Broad Institute Genomics Platform"/>
            <consortium name="The Broad Institute Genome Sequencing Center for Infectious Disease"/>
            <person name="Wu L."/>
            <person name="Ma J."/>
        </authorList>
    </citation>
    <scope>NUCLEOTIDE SEQUENCE [LARGE SCALE GENOMIC DNA]</scope>
    <source>
        <strain evidence="3">KCTC 22814</strain>
    </source>
</reference>
<evidence type="ECO:0000313" key="3">
    <source>
        <dbReference type="Proteomes" id="UP001597525"/>
    </source>
</evidence>
<comment type="caution">
    <text evidence="2">The sequence shown here is derived from an EMBL/GenBank/DDBJ whole genome shotgun (WGS) entry which is preliminary data.</text>
</comment>
<evidence type="ECO:0000313" key="2">
    <source>
        <dbReference type="EMBL" id="MFD2966296.1"/>
    </source>
</evidence>
<dbReference type="Proteomes" id="UP001597525">
    <property type="component" value="Unassembled WGS sequence"/>
</dbReference>
<evidence type="ECO:0000259" key="1">
    <source>
        <dbReference type="Pfam" id="PF12728"/>
    </source>
</evidence>
<dbReference type="RefSeq" id="WP_320184086.1">
    <property type="nucleotide sequence ID" value="NZ_CP138332.1"/>
</dbReference>
<dbReference type="Pfam" id="PF12728">
    <property type="entry name" value="HTH_17"/>
    <property type="match status" value="1"/>
</dbReference>
<accession>A0ABW6BE89</accession>
<dbReference type="EMBL" id="JBHUPB010000003">
    <property type="protein sequence ID" value="MFD2966296.1"/>
    <property type="molecule type" value="Genomic_DNA"/>
</dbReference>
<sequence>MENYITKDDLLEFRRLLLLDLREVLKESENVNAGLLEQEWLRSKDVRKFLNISAATIQNLRVTGKLRSQKVLGSYYYNKNDLLKLFTE</sequence>
<protein>
    <submittedName>
        <fullName evidence="2">Helix-turn-helix domain-containing protein</fullName>
    </submittedName>
</protein>
<organism evidence="2 3">
    <name type="scientific">Sphingobacterium bambusae</name>
    <dbReference type="NCBI Taxonomy" id="662858"/>
    <lineage>
        <taxon>Bacteria</taxon>
        <taxon>Pseudomonadati</taxon>
        <taxon>Bacteroidota</taxon>
        <taxon>Sphingobacteriia</taxon>
        <taxon>Sphingobacteriales</taxon>
        <taxon>Sphingobacteriaceae</taxon>
        <taxon>Sphingobacterium</taxon>
    </lineage>
</organism>
<name>A0ABW6BE89_9SPHI</name>
<feature type="domain" description="Helix-turn-helix" evidence="1">
    <location>
        <begin position="40"/>
        <end position="86"/>
    </location>
</feature>
<dbReference type="InterPro" id="IPR041657">
    <property type="entry name" value="HTH_17"/>
</dbReference>
<proteinExistence type="predicted"/>
<keyword evidence="3" id="KW-1185">Reference proteome</keyword>
<gene>
    <name evidence="2" type="ORF">ACFS7Y_02810</name>
</gene>